<evidence type="ECO:0000259" key="18">
    <source>
        <dbReference type="PROSITE" id="PS50011"/>
    </source>
</evidence>
<accession>A0A0V0J6V3</accession>
<dbReference type="CDD" id="cd11845">
    <property type="entry name" value="SH3_Src_like"/>
    <property type="match status" value="1"/>
</dbReference>
<keyword evidence="4" id="KW-0519">Myristate</keyword>
<dbReference type="InterPro" id="IPR020635">
    <property type="entry name" value="Tyr_kinase_cat_dom"/>
</dbReference>
<feature type="compositionally biased region" description="Polar residues" evidence="15">
    <location>
        <begin position="1"/>
        <end position="16"/>
    </location>
</feature>
<dbReference type="CDD" id="cd09933">
    <property type="entry name" value="SH2_Src_family"/>
    <property type="match status" value="1"/>
</dbReference>
<dbReference type="SMART" id="SM00220">
    <property type="entry name" value="S_TKc"/>
    <property type="match status" value="1"/>
</dbReference>
<comment type="catalytic activity">
    <reaction evidence="10 14">
        <text>L-tyrosyl-[protein] + ATP = O-phospho-L-tyrosyl-[protein] + ADP + H(+)</text>
        <dbReference type="Rhea" id="RHEA:10596"/>
        <dbReference type="Rhea" id="RHEA-COMP:10136"/>
        <dbReference type="Rhea" id="RHEA-COMP:20101"/>
        <dbReference type="ChEBI" id="CHEBI:15378"/>
        <dbReference type="ChEBI" id="CHEBI:30616"/>
        <dbReference type="ChEBI" id="CHEBI:46858"/>
        <dbReference type="ChEBI" id="CHEBI:61978"/>
        <dbReference type="ChEBI" id="CHEBI:456216"/>
        <dbReference type="EC" id="2.7.10.2"/>
    </reaction>
</comment>
<feature type="domain" description="SH3" evidence="17">
    <location>
        <begin position="209"/>
        <end position="270"/>
    </location>
</feature>
<dbReference type="SMART" id="SM00326">
    <property type="entry name" value="SH3"/>
    <property type="match status" value="1"/>
</dbReference>
<evidence type="ECO:0000256" key="5">
    <source>
        <dbReference type="ARBA" id="ARBA00022741"/>
    </source>
</evidence>
<evidence type="ECO:0000256" key="7">
    <source>
        <dbReference type="ARBA" id="ARBA00022840"/>
    </source>
</evidence>
<evidence type="ECO:0000256" key="14">
    <source>
        <dbReference type="RuleBase" id="RU362096"/>
    </source>
</evidence>
<keyword evidence="6 14" id="KW-0418">Kinase</keyword>
<evidence type="ECO:0000256" key="3">
    <source>
        <dbReference type="ARBA" id="ARBA00022679"/>
    </source>
</evidence>
<dbReference type="InterPro" id="IPR000719">
    <property type="entry name" value="Prot_kinase_dom"/>
</dbReference>
<keyword evidence="7 13" id="KW-0067">ATP-binding</keyword>
<dbReference type="CDD" id="cd05034">
    <property type="entry name" value="PTKc_Src_like"/>
    <property type="match status" value="1"/>
</dbReference>
<dbReference type="PROSITE" id="PS50011">
    <property type="entry name" value="PROTEIN_KINASE_DOM"/>
    <property type="match status" value="1"/>
</dbReference>
<dbReference type="SUPFAM" id="SSF55550">
    <property type="entry name" value="SH2 domain"/>
    <property type="match status" value="1"/>
</dbReference>
<dbReference type="InterPro" id="IPR050198">
    <property type="entry name" value="Non-receptor_tyrosine_kinases"/>
</dbReference>
<evidence type="ECO:0000259" key="16">
    <source>
        <dbReference type="PROSITE" id="PS50001"/>
    </source>
</evidence>
<dbReference type="EC" id="2.7.10.2" evidence="14"/>
<dbReference type="PRINTS" id="PR00452">
    <property type="entry name" value="SH3DOMAIN"/>
</dbReference>
<evidence type="ECO:0000256" key="8">
    <source>
        <dbReference type="ARBA" id="ARBA00023137"/>
    </source>
</evidence>
<dbReference type="InterPro" id="IPR011009">
    <property type="entry name" value="Kinase-like_dom_sf"/>
</dbReference>
<dbReference type="InterPro" id="IPR036860">
    <property type="entry name" value="SH2_dom_sf"/>
</dbReference>
<keyword evidence="5 13" id="KW-0547">Nucleotide-binding</keyword>
<evidence type="ECO:0000256" key="9">
    <source>
        <dbReference type="ARBA" id="ARBA00023288"/>
    </source>
</evidence>
<evidence type="ECO:0000256" key="15">
    <source>
        <dbReference type="SAM" id="MobiDB-lite"/>
    </source>
</evidence>
<dbReference type="Gene3D" id="2.30.30.40">
    <property type="entry name" value="SH3 Domains"/>
    <property type="match status" value="1"/>
</dbReference>
<dbReference type="PRINTS" id="PR00401">
    <property type="entry name" value="SH2DOMAIN"/>
</dbReference>
<dbReference type="SUPFAM" id="SSF50044">
    <property type="entry name" value="SH3-domain"/>
    <property type="match status" value="1"/>
</dbReference>
<dbReference type="InterPro" id="IPR036028">
    <property type="entry name" value="SH3-like_dom_sf"/>
</dbReference>
<keyword evidence="11" id="KW-0727">SH2 domain</keyword>
<dbReference type="FunFam" id="3.30.200.20:FF:000036">
    <property type="entry name" value="Tyrosine-protein kinase"/>
    <property type="match status" value="1"/>
</dbReference>
<dbReference type="SMART" id="SM00252">
    <property type="entry name" value="SH2"/>
    <property type="match status" value="1"/>
</dbReference>
<dbReference type="Gene3D" id="3.30.505.10">
    <property type="entry name" value="SH2 domain"/>
    <property type="match status" value="1"/>
</dbReference>
<proteinExistence type="inferred from homology"/>
<evidence type="ECO:0000256" key="6">
    <source>
        <dbReference type="ARBA" id="ARBA00022777"/>
    </source>
</evidence>
<comment type="similarity">
    <text evidence="14">Belongs to the protein kinase superfamily. Tyr protein kinase family.</text>
</comment>
<dbReference type="Gene3D" id="3.30.200.20">
    <property type="entry name" value="Phosphorylase Kinase, domain 1"/>
    <property type="match status" value="1"/>
</dbReference>
<dbReference type="InterPro" id="IPR000980">
    <property type="entry name" value="SH2"/>
</dbReference>
<dbReference type="Pfam" id="PF00018">
    <property type="entry name" value="SH3_1"/>
    <property type="match status" value="1"/>
</dbReference>
<keyword evidence="9" id="KW-0449">Lipoprotein</keyword>
<evidence type="ECO:0000313" key="19">
    <source>
        <dbReference type="EMBL" id="JAP61413.1"/>
    </source>
</evidence>
<name>A0A0V0J6V3_SCHSO</name>
<feature type="region of interest" description="Disordered" evidence="15">
    <location>
        <begin position="747"/>
        <end position="769"/>
    </location>
</feature>
<dbReference type="EMBL" id="GEEE01001812">
    <property type="protein sequence ID" value="JAP61413.1"/>
    <property type="molecule type" value="Transcribed_RNA"/>
</dbReference>
<dbReference type="PROSITE" id="PS50001">
    <property type="entry name" value="SH2"/>
    <property type="match status" value="1"/>
</dbReference>
<reference evidence="19" key="1">
    <citation type="submission" date="2016-01" db="EMBL/GenBank/DDBJ databases">
        <title>Reference transcriptome for the parasite Schistocephalus solidus: insights into the molecular evolution of parasitism.</title>
        <authorList>
            <person name="Hebert F.O."/>
            <person name="Grambauer S."/>
            <person name="Barber I."/>
            <person name="Landry C.R."/>
            <person name="Aubin-Horth N."/>
        </authorList>
    </citation>
    <scope>NUCLEOTIDE SEQUENCE</scope>
</reference>
<dbReference type="FunFam" id="1.10.510.10:FF:000399">
    <property type="entry name" value="Tyrosine-protein kinase"/>
    <property type="match status" value="1"/>
</dbReference>
<feature type="domain" description="Protein kinase" evidence="18">
    <location>
        <begin position="402"/>
        <end position="657"/>
    </location>
</feature>
<dbReference type="SMART" id="SM00219">
    <property type="entry name" value="TyrKc"/>
    <property type="match status" value="1"/>
</dbReference>
<dbReference type="InterPro" id="IPR017441">
    <property type="entry name" value="Protein_kinase_ATP_BS"/>
</dbReference>
<dbReference type="PRINTS" id="PR00109">
    <property type="entry name" value="TYRKINASE"/>
</dbReference>
<dbReference type="Pfam" id="PF00017">
    <property type="entry name" value="SH2"/>
    <property type="match status" value="1"/>
</dbReference>
<dbReference type="PROSITE" id="PS50002">
    <property type="entry name" value="SH3"/>
    <property type="match status" value="1"/>
</dbReference>
<dbReference type="InterPro" id="IPR001245">
    <property type="entry name" value="Ser-Thr/Tyr_kinase_cat_dom"/>
</dbReference>
<keyword evidence="8 14" id="KW-0829">Tyrosine-protein kinase</keyword>
<feature type="region of interest" description="Disordered" evidence="15">
    <location>
        <begin position="1"/>
        <end position="21"/>
    </location>
</feature>
<dbReference type="PROSITE" id="PS00107">
    <property type="entry name" value="PROTEIN_KINASE_ATP"/>
    <property type="match status" value="1"/>
</dbReference>
<evidence type="ECO:0000256" key="1">
    <source>
        <dbReference type="ARBA" id="ARBA00022443"/>
    </source>
</evidence>
<feature type="domain" description="SH2" evidence="16">
    <location>
        <begin position="276"/>
        <end position="377"/>
    </location>
</feature>
<evidence type="ECO:0000256" key="12">
    <source>
        <dbReference type="PROSITE-ProRule" id="PRU00192"/>
    </source>
</evidence>
<organism evidence="19">
    <name type="scientific">Schistocephalus solidus</name>
    <name type="common">Tapeworm</name>
    <dbReference type="NCBI Taxonomy" id="70667"/>
    <lineage>
        <taxon>Eukaryota</taxon>
        <taxon>Metazoa</taxon>
        <taxon>Spiralia</taxon>
        <taxon>Lophotrochozoa</taxon>
        <taxon>Platyhelminthes</taxon>
        <taxon>Cestoda</taxon>
        <taxon>Eucestoda</taxon>
        <taxon>Diphyllobothriidea</taxon>
        <taxon>Diphyllobothriidae</taxon>
        <taxon>Schistocephalus</taxon>
    </lineage>
</organism>
<dbReference type="InterPro" id="IPR008266">
    <property type="entry name" value="Tyr_kinase_AS"/>
</dbReference>
<dbReference type="InterPro" id="IPR001452">
    <property type="entry name" value="SH3_domain"/>
</dbReference>
<evidence type="ECO:0000256" key="13">
    <source>
        <dbReference type="PROSITE-ProRule" id="PRU10141"/>
    </source>
</evidence>
<dbReference type="AlphaFoldDB" id="A0A0V0J6V3"/>
<keyword evidence="2" id="KW-0597">Phosphoprotein</keyword>
<evidence type="ECO:0000256" key="10">
    <source>
        <dbReference type="ARBA" id="ARBA00051245"/>
    </source>
</evidence>
<dbReference type="Pfam" id="PF07714">
    <property type="entry name" value="PK_Tyr_Ser-Thr"/>
    <property type="match status" value="1"/>
</dbReference>
<feature type="binding site" evidence="13">
    <location>
        <position position="430"/>
    </location>
    <ligand>
        <name>ATP</name>
        <dbReference type="ChEBI" id="CHEBI:30616"/>
    </ligand>
</feature>
<dbReference type="PANTHER" id="PTHR24418">
    <property type="entry name" value="TYROSINE-PROTEIN KINASE"/>
    <property type="match status" value="1"/>
</dbReference>
<dbReference type="GO" id="GO:0004715">
    <property type="term" value="F:non-membrane spanning protein tyrosine kinase activity"/>
    <property type="evidence" value="ECO:0007669"/>
    <property type="project" value="UniProtKB-EC"/>
</dbReference>
<sequence>MSQPIHVPQQHNSSSSFDRRRVEEDRIAPTDAETCRFLFSNTPPMKNSRIFSAPCTRTDSRDPVVNFSHHDSPISFSPNRQSLAACNTCVPVPFSQCPPAIASMAQRVSAALSSGSCSRSHSLPRSGMAGSKALLPYSSAVPVSLMSEVDSVADIKKKNALKKSSHNQHEFQHMAERFQRASTGASIDAYHAQRLCGLSSNEQGSESPELKNRLVAIFDYNARTDEEISLRKGDVMLVLNDSDSEWWFVEHCRTSAKGYVPSSYVAFEFSVEAEEWYVPKISRKDSERLLLLNSNNRGTFLIRESETTKGTLTLSVRDREVDSCLHTTDTVKHYRVKHIDGGGFYITTKRGFPTLRDLVEHYSADANGLCCRLTRPCPRPPPLTTDLSVQTKDHWEVPRKSISFVEQLGSGQFGEVWKATWNGTTEVAVKMLKPGTMSTEEFLKEARIMKAARHPRLVRLYAVCIEDPILIITELMPHGSLLHYLRDGPGKNLTLRPLVDMMAQIASGMAYLERERYIHRDLAARNILVGENCCVKIADFGLARMVEDRYETYVAQKGTKFPIKWTAPEAALMGRFTIKSDVWSYGIVLYEIITHGQVPYPSMNNTETLNQVGNGYRMPQPTTCPDPIYGIMLQTWDAVADKRPTFAYLCDFFEDYFASTETNYRHANISIEEPTVGAAAVRGRHGEVWTHNTTVAVSRADNVTAVAASGLDEDEPVDAEDAEIMNLARNGLVQQHNAFEFRRDMAMLSKQQQQQQQQPPCSLADSADHRRQLHHLPSKPLDNDPTPMAVI</sequence>
<keyword evidence="1 12" id="KW-0728">SH3 domain</keyword>
<protein>
    <recommendedName>
        <fullName evidence="14">Tyrosine-protein kinase</fullName>
        <ecNumber evidence="14">2.7.10.2</ecNumber>
    </recommendedName>
</protein>
<dbReference type="SUPFAM" id="SSF56112">
    <property type="entry name" value="Protein kinase-like (PK-like)"/>
    <property type="match status" value="1"/>
</dbReference>
<evidence type="ECO:0000256" key="2">
    <source>
        <dbReference type="ARBA" id="ARBA00022553"/>
    </source>
</evidence>
<dbReference type="GO" id="GO:0005524">
    <property type="term" value="F:ATP binding"/>
    <property type="evidence" value="ECO:0007669"/>
    <property type="project" value="UniProtKB-UniRule"/>
</dbReference>
<keyword evidence="3 14" id="KW-0808">Transferase</keyword>
<gene>
    <name evidence="19" type="ORF">TR116233</name>
</gene>
<evidence type="ECO:0000256" key="4">
    <source>
        <dbReference type="ARBA" id="ARBA00022707"/>
    </source>
</evidence>
<evidence type="ECO:0000256" key="11">
    <source>
        <dbReference type="PROSITE-ProRule" id="PRU00191"/>
    </source>
</evidence>
<dbReference type="Gene3D" id="1.10.510.10">
    <property type="entry name" value="Transferase(Phosphotransferase) domain 1"/>
    <property type="match status" value="1"/>
</dbReference>
<dbReference type="PROSITE" id="PS00109">
    <property type="entry name" value="PROTEIN_KINASE_TYR"/>
    <property type="match status" value="1"/>
</dbReference>
<evidence type="ECO:0000259" key="17">
    <source>
        <dbReference type="PROSITE" id="PS50002"/>
    </source>
</evidence>